<keyword evidence="2" id="KW-1185">Reference proteome</keyword>
<accession>A0ABS9T0F7</accession>
<name>A0ABS9T0F7_9ACTN</name>
<evidence type="ECO:0000313" key="1">
    <source>
        <dbReference type="EMBL" id="MCH6162017.1"/>
    </source>
</evidence>
<protein>
    <submittedName>
        <fullName evidence="1">Uncharacterized protein</fullName>
    </submittedName>
</protein>
<gene>
    <name evidence="1" type="ORF">MMA15_16980</name>
</gene>
<proteinExistence type="predicted"/>
<comment type="caution">
    <text evidence="1">The sequence shown here is derived from an EMBL/GenBank/DDBJ whole genome shotgun (WGS) entry which is preliminary data.</text>
</comment>
<sequence>MSAVRAPERIGGTGKVTLARIWAGLPGWGTYGLLYATALVDGRVTATLAAADPAALDTWLSANSARPYGNPAAEKRTLWAWAAAAESPQGASESQPAYERRLATYLARTGHAARLSSASRDLMCTEWEMDLDGALSLAAPGGDAGHAGHHQLWIGKLRSLQSTD</sequence>
<evidence type="ECO:0000313" key="2">
    <source>
        <dbReference type="Proteomes" id="UP001166784"/>
    </source>
</evidence>
<dbReference type="Proteomes" id="UP001166784">
    <property type="component" value="Unassembled WGS sequence"/>
</dbReference>
<reference evidence="1" key="2">
    <citation type="journal article" date="2023" name="Int. J. Syst. Evol. Microbiol.">
        <title>Streptomyces marispadix sp. nov., isolated from marine beach sediment of the Northern Coast of Portugal.</title>
        <authorList>
            <person name="dos Santos J.D.N."/>
            <person name="Vitorino I.R."/>
            <person name="Kallscheuer N."/>
            <person name="Srivastava A."/>
            <person name="Krautwurst S."/>
            <person name="Marz M."/>
            <person name="Jogler C."/>
            <person name="Lobo Da Cunha A."/>
            <person name="Catita J."/>
            <person name="Goncalves H."/>
            <person name="Gonzalez I."/>
            <person name="Reyes F."/>
            <person name="Lage O.M."/>
        </authorList>
    </citation>
    <scope>NUCLEOTIDE SEQUENCE</scope>
    <source>
        <strain evidence="1">M600PL45_2</strain>
    </source>
</reference>
<reference evidence="1" key="1">
    <citation type="submission" date="2022-03" db="EMBL/GenBank/DDBJ databases">
        <authorList>
            <person name="Santos J.D.N."/>
            <person name="Kallscheuer N."/>
            <person name="Jogler C."/>
            <person name="Lage O.M."/>
        </authorList>
    </citation>
    <scope>NUCLEOTIDE SEQUENCE</scope>
    <source>
        <strain evidence="1">M600PL45_2</strain>
    </source>
</reference>
<dbReference type="RefSeq" id="WP_241060780.1">
    <property type="nucleotide sequence ID" value="NZ_JAKWJU010000002.1"/>
</dbReference>
<dbReference type="EMBL" id="JAKWJU010000002">
    <property type="protein sequence ID" value="MCH6162017.1"/>
    <property type="molecule type" value="Genomic_DNA"/>
</dbReference>
<organism evidence="1 2">
    <name type="scientific">Streptomyces marispadix</name>
    <dbReference type="NCBI Taxonomy" id="2922868"/>
    <lineage>
        <taxon>Bacteria</taxon>
        <taxon>Bacillati</taxon>
        <taxon>Actinomycetota</taxon>
        <taxon>Actinomycetes</taxon>
        <taxon>Kitasatosporales</taxon>
        <taxon>Streptomycetaceae</taxon>
        <taxon>Streptomyces</taxon>
    </lineage>
</organism>